<dbReference type="SUPFAM" id="SSF110849">
    <property type="entry name" value="ParB/Sulfiredoxin"/>
    <property type="match status" value="1"/>
</dbReference>
<dbReference type="RefSeq" id="WP_176802984.1">
    <property type="nucleotide sequence ID" value="NZ_JABXYJ010000004.1"/>
</dbReference>
<evidence type="ECO:0000313" key="1">
    <source>
        <dbReference type="EMBL" id="NVO77706.1"/>
    </source>
</evidence>
<organism evidence="1 2">
    <name type="scientific">Undibacterium oligocarboniphilum</name>
    <dbReference type="NCBI Taxonomy" id="666702"/>
    <lineage>
        <taxon>Bacteria</taxon>
        <taxon>Pseudomonadati</taxon>
        <taxon>Pseudomonadota</taxon>
        <taxon>Betaproteobacteria</taxon>
        <taxon>Burkholderiales</taxon>
        <taxon>Oxalobacteraceae</taxon>
        <taxon>Undibacterium</taxon>
    </lineage>
</organism>
<proteinExistence type="predicted"/>
<dbReference type="AlphaFoldDB" id="A0A850QNR8"/>
<dbReference type="Gene3D" id="3.90.1530.10">
    <property type="entry name" value="Conserved hypothetical protein from pyrococcus furiosus pfu- 392566-001, ParB domain"/>
    <property type="match status" value="1"/>
</dbReference>
<dbReference type="EMBL" id="JABXYJ010000004">
    <property type="protein sequence ID" value="NVO77706.1"/>
    <property type="molecule type" value="Genomic_DNA"/>
</dbReference>
<protein>
    <submittedName>
        <fullName evidence="1">ParB N-terminal domain-containing protein</fullName>
    </submittedName>
</protein>
<accession>A0A850QNR8</accession>
<name>A0A850QNR8_9BURK</name>
<sequence length="137" mass="15399">MADHHSYCVALKPIDFFRPSEDVDHVDVHKLASVISEAGIWTTPVPVDGGTGIVMDGNHRIRAAALLGLNHLPCVLLSYDDPRVAVTDWNTGEAFCVDCIFRTILWQNRIFPYKTTRHRFAPVLPRTEIQLCMLKAT</sequence>
<dbReference type="Proteomes" id="UP000588051">
    <property type="component" value="Unassembled WGS sequence"/>
</dbReference>
<dbReference type="CDD" id="cd16400">
    <property type="entry name" value="ParB_Srx_like_nuclease"/>
    <property type="match status" value="1"/>
</dbReference>
<gene>
    <name evidence="1" type="ORF">HV832_07660</name>
</gene>
<evidence type="ECO:0000313" key="2">
    <source>
        <dbReference type="Proteomes" id="UP000588051"/>
    </source>
</evidence>
<dbReference type="InterPro" id="IPR036086">
    <property type="entry name" value="ParB/Sulfiredoxin_sf"/>
</dbReference>
<comment type="caution">
    <text evidence="1">The sequence shown here is derived from an EMBL/GenBank/DDBJ whole genome shotgun (WGS) entry which is preliminary data.</text>
</comment>
<keyword evidence="2" id="KW-1185">Reference proteome</keyword>
<reference evidence="1 2" key="1">
    <citation type="submission" date="2020-06" db="EMBL/GenBank/DDBJ databases">
        <authorList>
            <person name="Qiu C."/>
            <person name="Liu Z."/>
        </authorList>
    </citation>
    <scope>NUCLEOTIDE SEQUENCE [LARGE SCALE GENOMIC DNA]</scope>
    <source>
        <strain evidence="1 2">EM 1</strain>
    </source>
</reference>